<keyword evidence="4" id="KW-1185">Reference proteome</keyword>
<reference evidence="3 4" key="1">
    <citation type="journal article" date="2020" name="BMC Genomics">
        <title>Intraspecific diversification of the crop wild relative Brassica cretica Lam. using demographic model selection.</title>
        <authorList>
            <person name="Kioukis A."/>
            <person name="Michalopoulou V.A."/>
            <person name="Briers L."/>
            <person name="Pirintsos S."/>
            <person name="Studholme D.J."/>
            <person name="Pavlidis P."/>
            <person name="Sarris P.F."/>
        </authorList>
    </citation>
    <scope>NUCLEOTIDE SEQUENCE [LARGE SCALE GENOMIC DNA]</scope>
    <source>
        <strain evidence="4">cv. PFS-1207/04</strain>
    </source>
</reference>
<protein>
    <submittedName>
        <fullName evidence="3">Uncharacterized protein</fullName>
    </submittedName>
</protein>
<dbReference type="InterPro" id="IPR001087">
    <property type="entry name" value="GDSL"/>
</dbReference>
<dbReference type="InterPro" id="IPR036514">
    <property type="entry name" value="SGNH_hydro_sf"/>
</dbReference>
<dbReference type="PANTHER" id="PTHR45966:SF4">
    <property type="entry name" value="GDSL ESTERASE_LIPASE 5"/>
    <property type="match status" value="1"/>
</dbReference>
<comment type="caution">
    <text evidence="3">The sequence shown here is derived from an EMBL/GenBank/DDBJ whole genome shotgun (WGS) entry which is preliminary data.</text>
</comment>
<gene>
    <name evidence="3" type="ORF">DY000_02010539</name>
</gene>
<dbReference type="Pfam" id="PF00657">
    <property type="entry name" value="Lipase_GDSL"/>
    <property type="match status" value="1"/>
</dbReference>
<evidence type="ECO:0000313" key="4">
    <source>
        <dbReference type="Proteomes" id="UP000266723"/>
    </source>
</evidence>
<dbReference type="PANTHER" id="PTHR45966">
    <property type="entry name" value="GDSL-LIKE LIPASE/ACYLHYDROLASE"/>
    <property type="match status" value="1"/>
</dbReference>
<accession>A0ABQ7C498</accession>
<comment type="similarity">
    <text evidence="1">Belongs to the 'GDSL' lipolytic enzyme family.</text>
</comment>
<dbReference type="Gene3D" id="3.40.50.1110">
    <property type="entry name" value="SGNH hydrolase"/>
    <property type="match status" value="2"/>
</dbReference>
<sequence>MRKSTLMEKVTRRTISSSSFFLCFFIFSSSILFLAGKSAAKVSFDGDNDDNVTALFIFGDSFLDAGNNNYINTTTLDQANFPPYGQTFFGLPTGRFSDGRLISDFIAEYAKLPLIPPFLEPGDSQKKLCGVNFASAGAGALVETFQGSVISLRTQLGHYKKVERLWRIKFGKEESKKRISRAVYLISIGSNDYSSPFLTNQSLSFSMSQHVDIVIGNLTTFIHAWDGSSLRRIRYPDNFKISGSGSLFGESIILLSLSGSGVCGYPGFKEGKMGCCGSGPLRGINTCGNQMGKSYELCENVTDYLFFDASHLTEKAHRQIAELIWSGPPNVTGPYNLQALFELN</sequence>
<dbReference type="InterPro" id="IPR035669">
    <property type="entry name" value="SGNH_plant_lipase-like"/>
</dbReference>
<evidence type="ECO:0000256" key="2">
    <source>
        <dbReference type="ARBA" id="ARBA00022729"/>
    </source>
</evidence>
<organism evidence="3 4">
    <name type="scientific">Brassica cretica</name>
    <name type="common">Mustard</name>
    <dbReference type="NCBI Taxonomy" id="69181"/>
    <lineage>
        <taxon>Eukaryota</taxon>
        <taxon>Viridiplantae</taxon>
        <taxon>Streptophyta</taxon>
        <taxon>Embryophyta</taxon>
        <taxon>Tracheophyta</taxon>
        <taxon>Spermatophyta</taxon>
        <taxon>Magnoliopsida</taxon>
        <taxon>eudicotyledons</taxon>
        <taxon>Gunneridae</taxon>
        <taxon>Pentapetalae</taxon>
        <taxon>rosids</taxon>
        <taxon>malvids</taxon>
        <taxon>Brassicales</taxon>
        <taxon>Brassicaceae</taxon>
        <taxon>Brassiceae</taxon>
        <taxon>Brassica</taxon>
    </lineage>
</organism>
<evidence type="ECO:0000256" key="1">
    <source>
        <dbReference type="ARBA" id="ARBA00008668"/>
    </source>
</evidence>
<keyword evidence="2" id="KW-0732">Signal</keyword>
<dbReference type="CDD" id="cd01837">
    <property type="entry name" value="SGNH_plant_lipase_like"/>
    <property type="match status" value="1"/>
</dbReference>
<dbReference type="InterPro" id="IPR044552">
    <property type="entry name" value="GLIP1-5/GLL25"/>
</dbReference>
<proteinExistence type="inferred from homology"/>
<dbReference type="EMBL" id="QGKV02000832">
    <property type="protein sequence ID" value="KAF3546834.1"/>
    <property type="molecule type" value="Genomic_DNA"/>
</dbReference>
<name>A0ABQ7C498_BRACR</name>
<evidence type="ECO:0000313" key="3">
    <source>
        <dbReference type="EMBL" id="KAF3546834.1"/>
    </source>
</evidence>
<dbReference type="Proteomes" id="UP000266723">
    <property type="component" value="Unassembled WGS sequence"/>
</dbReference>